<gene>
    <name evidence="9" type="ORF">A2188_01315</name>
</gene>
<dbReference type="PROSITE" id="PS00573">
    <property type="entry name" value="PYRIDINE_REDOX_2"/>
    <property type="match status" value="1"/>
</dbReference>
<dbReference type="EC" id="1.8.1.9" evidence="6"/>
<keyword evidence="1 6" id="KW-0285">Flavoprotein</keyword>
<feature type="domain" description="FAD/NAD(P)-binding" evidence="8">
    <location>
        <begin position="5"/>
        <end position="285"/>
    </location>
</feature>
<evidence type="ECO:0000313" key="10">
    <source>
        <dbReference type="Proteomes" id="UP000179241"/>
    </source>
</evidence>
<dbReference type="InterPro" id="IPR008255">
    <property type="entry name" value="Pyr_nucl-diS_OxRdtase_2_AS"/>
</dbReference>
<evidence type="ECO:0000256" key="2">
    <source>
        <dbReference type="ARBA" id="ARBA00022827"/>
    </source>
</evidence>
<evidence type="ECO:0000313" key="9">
    <source>
        <dbReference type="EMBL" id="OGM77638.1"/>
    </source>
</evidence>
<accession>A0A1F8CPG8</accession>
<keyword evidence="3 6" id="KW-0560">Oxidoreductase</keyword>
<dbReference type="EMBL" id="MGHU01000014">
    <property type="protein sequence ID" value="OGM77638.1"/>
    <property type="molecule type" value="Genomic_DNA"/>
</dbReference>
<dbReference type="NCBIfam" id="TIGR01292">
    <property type="entry name" value="TRX_reduct"/>
    <property type="match status" value="1"/>
</dbReference>
<comment type="cofactor">
    <cofactor evidence="7">
        <name>FAD</name>
        <dbReference type="ChEBI" id="CHEBI:57692"/>
    </cofactor>
    <text evidence="7">Binds 1 FAD per subunit.</text>
</comment>
<keyword evidence="7" id="KW-0521">NADP</keyword>
<organism evidence="9 10">
    <name type="scientific">Candidatus Woesebacteria bacterium RIFOXYA1_FULL_43_9</name>
    <dbReference type="NCBI Taxonomy" id="1802534"/>
    <lineage>
        <taxon>Bacteria</taxon>
        <taxon>Candidatus Woeseibacteriota</taxon>
    </lineage>
</organism>
<keyword evidence="5 6" id="KW-0676">Redox-active center</keyword>
<keyword evidence="4" id="KW-1015">Disulfide bond</keyword>
<evidence type="ECO:0000256" key="1">
    <source>
        <dbReference type="ARBA" id="ARBA00022630"/>
    </source>
</evidence>
<dbReference type="AlphaFoldDB" id="A0A1F8CPG8"/>
<evidence type="ECO:0000256" key="4">
    <source>
        <dbReference type="ARBA" id="ARBA00023157"/>
    </source>
</evidence>
<keyword evidence="2 6" id="KW-0274">FAD</keyword>
<evidence type="ECO:0000256" key="6">
    <source>
        <dbReference type="RuleBase" id="RU003880"/>
    </source>
</evidence>
<dbReference type="GO" id="GO:0019430">
    <property type="term" value="P:removal of superoxide radicals"/>
    <property type="evidence" value="ECO:0007669"/>
    <property type="project" value="UniProtKB-UniRule"/>
</dbReference>
<comment type="catalytic activity">
    <reaction evidence="6">
        <text>[thioredoxin]-dithiol + NADP(+) = [thioredoxin]-disulfide + NADPH + H(+)</text>
        <dbReference type="Rhea" id="RHEA:20345"/>
        <dbReference type="Rhea" id="RHEA-COMP:10698"/>
        <dbReference type="Rhea" id="RHEA-COMP:10700"/>
        <dbReference type="ChEBI" id="CHEBI:15378"/>
        <dbReference type="ChEBI" id="CHEBI:29950"/>
        <dbReference type="ChEBI" id="CHEBI:50058"/>
        <dbReference type="ChEBI" id="CHEBI:57783"/>
        <dbReference type="ChEBI" id="CHEBI:58349"/>
        <dbReference type="EC" id="1.8.1.9"/>
    </reaction>
</comment>
<dbReference type="SUPFAM" id="SSF51905">
    <property type="entry name" value="FAD/NAD(P)-binding domain"/>
    <property type="match status" value="1"/>
</dbReference>
<evidence type="ECO:0000256" key="3">
    <source>
        <dbReference type="ARBA" id="ARBA00023002"/>
    </source>
</evidence>
<dbReference type="PRINTS" id="PR00469">
    <property type="entry name" value="PNDRDTASEII"/>
</dbReference>
<dbReference type="InterPro" id="IPR023753">
    <property type="entry name" value="FAD/NAD-binding_dom"/>
</dbReference>
<dbReference type="Pfam" id="PF07992">
    <property type="entry name" value="Pyr_redox_2"/>
    <property type="match status" value="1"/>
</dbReference>
<dbReference type="GO" id="GO:0005737">
    <property type="term" value="C:cytoplasm"/>
    <property type="evidence" value="ECO:0007669"/>
    <property type="project" value="InterPro"/>
</dbReference>
<dbReference type="Gene3D" id="3.50.50.60">
    <property type="entry name" value="FAD/NAD(P)-binding domain"/>
    <property type="match status" value="2"/>
</dbReference>
<dbReference type="InterPro" id="IPR005982">
    <property type="entry name" value="Thioredox_Rdtase"/>
</dbReference>
<evidence type="ECO:0000259" key="8">
    <source>
        <dbReference type="Pfam" id="PF07992"/>
    </source>
</evidence>
<dbReference type="PANTHER" id="PTHR48105">
    <property type="entry name" value="THIOREDOXIN REDUCTASE 1-RELATED-RELATED"/>
    <property type="match status" value="1"/>
</dbReference>
<dbReference type="PRINTS" id="PR00368">
    <property type="entry name" value="FADPNR"/>
</dbReference>
<comment type="subunit">
    <text evidence="6">Homodimer.</text>
</comment>
<dbReference type="GO" id="GO:0004791">
    <property type="term" value="F:thioredoxin-disulfide reductase (NADPH) activity"/>
    <property type="evidence" value="ECO:0007669"/>
    <property type="project" value="UniProtKB-UniRule"/>
</dbReference>
<proteinExistence type="inferred from homology"/>
<name>A0A1F8CPG8_9BACT</name>
<comment type="caution">
    <text evidence="9">The sequence shown here is derived from an EMBL/GenBank/DDBJ whole genome shotgun (WGS) entry which is preliminary data.</text>
</comment>
<evidence type="ECO:0000256" key="7">
    <source>
        <dbReference type="RuleBase" id="RU003881"/>
    </source>
</evidence>
<protein>
    <recommendedName>
        <fullName evidence="6">Thioredoxin reductase</fullName>
        <ecNumber evidence="6">1.8.1.9</ecNumber>
    </recommendedName>
</protein>
<sequence length="300" mass="32320">MSDIFDVVIIGSGPAGLTAGVYTSRGNATTLLLGGSKWGGQLMFTSTVDNFPGFPEGVMGPDLMVRLKDQAVRFGVDFRPLDVTGVNFQKSPFEITAGSETFLGKTVIVATGAETVWLDAPGVSQFIGRGISSCAPCDAPFFRDKKVAVVGGGDSAMEEALYLTKYAKEVFVIHRRDTFRASKIMIDKVLNNPKIKVMWNTEILGVSGQETVNSLKLKNNKTQDIKEEAFDGLFVAIGHKPMSDLFKGQLETDEKGFLLPKQKVPGVFIAGDVHDRIYKQAVTAAGFGCMAAMDALTFLG</sequence>
<evidence type="ECO:0000256" key="5">
    <source>
        <dbReference type="ARBA" id="ARBA00023284"/>
    </source>
</evidence>
<reference evidence="9 10" key="1">
    <citation type="journal article" date="2016" name="Nat. Commun.">
        <title>Thousands of microbial genomes shed light on interconnected biogeochemical processes in an aquifer system.</title>
        <authorList>
            <person name="Anantharaman K."/>
            <person name="Brown C.T."/>
            <person name="Hug L.A."/>
            <person name="Sharon I."/>
            <person name="Castelle C.J."/>
            <person name="Probst A.J."/>
            <person name="Thomas B.C."/>
            <person name="Singh A."/>
            <person name="Wilkins M.J."/>
            <person name="Karaoz U."/>
            <person name="Brodie E.L."/>
            <person name="Williams K.H."/>
            <person name="Hubbard S.S."/>
            <person name="Banfield J.F."/>
        </authorList>
    </citation>
    <scope>NUCLEOTIDE SEQUENCE [LARGE SCALE GENOMIC DNA]</scope>
</reference>
<dbReference type="InterPro" id="IPR036188">
    <property type="entry name" value="FAD/NAD-bd_sf"/>
</dbReference>
<dbReference type="Proteomes" id="UP000179241">
    <property type="component" value="Unassembled WGS sequence"/>
</dbReference>
<dbReference type="InterPro" id="IPR050097">
    <property type="entry name" value="Ferredoxin-NADP_redctase_2"/>
</dbReference>
<comment type="similarity">
    <text evidence="6">Belongs to the class-II pyridine nucleotide-disulfide oxidoreductase family.</text>
</comment>